<feature type="coiled-coil region" evidence="8">
    <location>
        <begin position="379"/>
        <end position="413"/>
    </location>
</feature>
<keyword evidence="5 7" id="KW-0496">Mitochondrion</keyword>
<evidence type="ECO:0000256" key="2">
    <source>
        <dbReference type="ARBA" id="ARBA00022692"/>
    </source>
</evidence>
<sequence>MWKSSARAVTSRLRCHAATTSLHQNGGVSCSRPTALYILEKSALQNSFMIGPYRCISVGPQLLKEENQQSNTPPYYPPPEKKGSKLRSLINVLFGATLVVLGVKAYTTYVPEEGEKIKKYLDEQMPESVMKGLVYIFPDSPSIPAPVISGDETRQNFPKHSGRDEHGNLLPKLRMSSSDTPALPSSSQYEQKEKTEKEAKIGAQNAGLELSLTNVMEACELLCTRAMESQQNLVEATRKHMTLMKTAMEDSSNVQEKNIQWQNVAIAFDEREDIAQLLEDDLYNARDMLEKLRHTIAEGRNKAETKKNAALNKANESLNKLNNELNKKQNEVDRVAAEYRVMMKFKDLVEKGKEQFKREVESLMPELSAKMGKGHKLTEEELNVLIAHAHRRIEQLQRQLAQYEASQNQRLQQSLSDQRDEDELITQARESEAKVEFEIELRRELARQTGAHSEHLQKVLTLQEDQLVKDFERELHMRLIEERQRFEGELSGWTARLRGIESAVAARAASEAQAKEAQDLWLATVALNGSINYGNEDGKSWDEQLKPLEKDVDTIFLAAKNNPFVSRVLESVPEKALKRGVYTEENLRERFRKVSKVARRVALIDETGGSLVKFFMSYLQLFFVVSSVYATTESDEIDLAEMDAFQLCGHAKYWLDRGDLEQALKFMNQLTGEPRRVAADWIDEARLLLETRMAAHALMAFASSSGLGTIF</sequence>
<accession>A0ABY7FMJ8</accession>
<evidence type="ECO:0000256" key="6">
    <source>
        <dbReference type="ARBA" id="ARBA00023136"/>
    </source>
</evidence>
<keyword evidence="6 7" id="KW-0472">Membrane</keyword>
<organism evidence="10 11">
    <name type="scientific">Mya arenaria</name>
    <name type="common">Soft-shell clam</name>
    <dbReference type="NCBI Taxonomy" id="6604"/>
    <lineage>
        <taxon>Eukaryota</taxon>
        <taxon>Metazoa</taxon>
        <taxon>Spiralia</taxon>
        <taxon>Lophotrochozoa</taxon>
        <taxon>Mollusca</taxon>
        <taxon>Bivalvia</taxon>
        <taxon>Autobranchia</taxon>
        <taxon>Heteroconchia</taxon>
        <taxon>Euheterodonta</taxon>
        <taxon>Imparidentia</taxon>
        <taxon>Neoheterodontei</taxon>
        <taxon>Myida</taxon>
        <taxon>Myoidea</taxon>
        <taxon>Myidae</taxon>
        <taxon>Mya</taxon>
    </lineage>
</organism>
<feature type="compositionally biased region" description="Low complexity" evidence="9">
    <location>
        <begin position="176"/>
        <end position="187"/>
    </location>
</feature>
<dbReference type="EMBL" id="CP111023">
    <property type="protein sequence ID" value="WAR21966.1"/>
    <property type="molecule type" value="Genomic_DNA"/>
</dbReference>
<keyword evidence="2 7" id="KW-0812">Transmembrane</keyword>
<evidence type="ECO:0000256" key="3">
    <source>
        <dbReference type="ARBA" id="ARBA00022792"/>
    </source>
</evidence>
<evidence type="ECO:0000256" key="4">
    <source>
        <dbReference type="ARBA" id="ARBA00022989"/>
    </source>
</evidence>
<feature type="region of interest" description="Disordered" evidence="9">
    <location>
        <begin position="145"/>
        <end position="200"/>
    </location>
</feature>
<evidence type="ECO:0000256" key="1">
    <source>
        <dbReference type="ARBA" id="ARBA00010877"/>
    </source>
</evidence>
<evidence type="ECO:0000313" key="10">
    <source>
        <dbReference type="EMBL" id="WAR21966.1"/>
    </source>
</evidence>
<reference evidence="10" key="1">
    <citation type="submission" date="2022-11" db="EMBL/GenBank/DDBJ databases">
        <title>Centuries of genome instability and evolution in soft-shell clam transmissible cancer (bioRxiv).</title>
        <authorList>
            <person name="Hart S.F.M."/>
            <person name="Yonemitsu M.A."/>
            <person name="Giersch R.M."/>
            <person name="Beal B.F."/>
            <person name="Arriagada G."/>
            <person name="Davis B.W."/>
            <person name="Ostrander E.A."/>
            <person name="Goff S.P."/>
            <person name="Metzger M.J."/>
        </authorList>
    </citation>
    <scope>NUCLEOTIDE SEQUENCE</scope>
    <source>
        <strain evidence="10">MELC-2E11</strain>
        <tissue evidence="10">Siphon/mantle</tissue>
    </source>
</reference>
<feature type="coiled-coil region" evidence="8">
    <location>
        <begin position="275"/>
        <end position="338"/>
    </location>
</feature>
<comment type="subunit">
    <text evidence="7">Component of the mitochondrial contact site and cristae organizing system (MICOS) complex.</text>
</comment>
<proteinExistence type="inferred from homology"/>
<evidence type="ECO:0000256" key="5">
    <source>
        <dbReference type="ARBA" id="ARBA00023128"/>
    </source>
</evidence>
<gene>
    <name evidence="10" type="ORF">MAR_015940</name>
</gene>
<dbReference type="InterPro" id="IPR019133">
    <property type="entry name" value="MIC60"/>
</dbReference>
<dbReference type="PANTHER" id="PTHR15415">
    <property type="entry name" value="MITOFILIN"/>
    <property type="match status" value="1"/>
</dbReference>
<evidence type="ECO:0000256" key="8">
    <source>
        <dbReference type="SAM" id="Coils"/>
    </source>
</evidence>
<keyword evidence="4 7" id="KW-1133">Transmembrane helix</keyword>
<protein>
    <recommendedName>
        <fullName evidence="7">MICOS complex subunit MIC60</fullName>
    </recommendedName>
    <alternativeName>
        <fullName evidence="7">Mitofilin</fullName>
    </alternativeName>
</protein>
<feature type="compositionally biased region" description="Basic and acidic residues" evidence="9">
    <location>
        <begin position="190"/>
        <end position="200"/>
    </location>
</feature>
<dbReference type="Proteomes" id="UP001164746">
    <property type="component" value="Chromosome 12"/>
</dbReference>
<name>A0ABY7FMJ8_MYAAR</name>
<evidence type="ECO:0000256" key="7">
    <source>
        <dbReference type="RuleBase" id="RU363000"/>
    </source>
</evidence>
<feature type="transmembrane region" description="Helical" evidence="7">
    <location>
        <begin position="89"/>
        <end position="109"/>
    </location>
</feature>
<keyword evidence="11" id="KW-1185">Reference proteome</keyword>
<keyword evidence="3 7" id="KW-0999">Mitochondrion inner membrane</keyword>
<comment type="function">
    <text evidence="7">Component of the MICOS complex, a large protein complex of the mitochondrial inner membrane that plays crucial roles in the maintenance of crista junctions, inner membrane architecture, and formation of contact sites to the outer membrane.</text>
</comment>
<comment type="similarity">
    <text evidence="1 7">Belongs to the MICOS complex subunit Mic60 family.</text>
</comment>
<comment type="subcellular location">
    <subcellularLocation>
        <location evidence="7">Mitochondrion inner membrane</location>
        <topology evidence="7">Single-pass membrane protein</topology>
    </subcellularLocation>
</comment>
<evidence type="ECO:0000256" key="9">
    <source>
        <dbReference type="SAM" id="MobiDB-lite"/>
    </source>
</evidence>
<evidence type="ECO:0000313" key="11">
    <source>
        <dbReference type="Proteomes" id="UP001164746"/>
    </source>
</evidence>
<keyword evidence="8" id="KW-0175">Coiled coil</keyword>
<dbReference type="PANTHER" id="PTHR15415:SF7">
    <property type="entry name" value="MICOS COMPLEX SUBUNIT MIC60"/>
    <property type="match status" value="1"/>
</dbReference>
<dbReference type="Pfam" id="PF09731">
    <property type="entry name" value="Mitofilin"/>
    <property type="match status" value="1"/>
</dbReference>
<dbReference type="PROSITE" id="PS51257">
    <property type="entry name" value="PROKAR_LIPOPROTEIN"/>
    <property type="match status" value="1"/>
</dbReference>